<name>A0A1G7X456_9MICO</name>
<evidence type="ECO:0000313" key="2">
    <source>
        <dbReference type="Proteomes" id="UP000199009"/>
    </source>
</evidence>
<dbReference type="STRING" id="370764.SAMN04489810_1298"/>
<evidence type="ECO:0000313" key="1">
    <source>
        <dbReference type="EMBL" id="SDG78973.1"/>
    </source>
</evidence>
<dbReference type="Proteomes" id="UP000199009">
    <property type="component" value="Chromosome I"/>
</dbReference>
<dbReference type="AlphaFoldDB" id="A0A1G7X456"/>
<gene>
    <name evidence="1" type="ORF">SAMN04489810_1298</name>
</gene>
<keyword evidence="2" id="KW-1185">Reference proteome</keyword>
<organism evidence="1 2">
    <name type="scientific">Microbacterium pygmaeum</name>
    <dbReference type="NCBI Taxonomy" id="370764"/>
    <lineage>
        <taxon>Bacteria</taxon>
        <taxon>Bacillati</taxon>
        <taxon>Actinomycetota</taxon>
        <taxon>Actinomycetes</taxon>
        <taxon>Micrococcales</taxon>
        <taxon>Microbacteriaceae</taxon>
        <taxon>Microbacterium</taxon>
    </lineage>
</organism>
<proteinExistence type="predicted"/>
<dbReference type="EMBL" id="LT629692">
    <property type="protein sequence ID" value="SDG78973.1"/>
    <property type="molecule type" value="Genomic_DNA"/>
</dbReference>
<protein>
    <submittedName>
        <fullName evidence="1">Uncharacterized protein</fullName>
    </submittedName>
</protein>
<sequence length="182" mass="20914">MLRSTDRQEYLIGAALIPINLCEEVRERVRTLALPGQIKLHWTDEGESRRRTIVKRLAELAPMTVVITHLSERMRRNERCRRKCLEALYHDMVELESFELTLEHRSDAQNLQDRAHIVALQGQGLDKRVRIDHRRGGDEPLLWIADVLLGAVNAAEIGEPGHLEALQNTILIRHRTADSLQP</sequence>
<accession>A0A1G7X456</accession>
<reference evidence="1 2" key="1">
    <citation type="submission" date="2016-10" db="EMBL/GenBank/DDBJ databases">
        <authorList>
            <person name="de Groot N.N."/>
        </authorList>
    </citation>
    <scope>NUCLEOTIDE SEQUENCE [LARGE SCALE GENOMIC DNA]</scope>
    <source>
        <strain evidence="1 2">DSM 23142</strain>
    </source>
</reference>